<keyword evidence="1" id="KW-0479">Metal-binding</keyword>
<dbReference type="AlphaFoldDB" id="A0A8C4QS99"/>
<feature type="region of interest" description="Disordered" evidence="3">
    <location>
        <begin position="700"/>
        <end position="724"/>
    </location>
</feature>
<dbReference type="PROSITE" id="PS50103">
    <property type="entry name" value="ZF_C3H1"/>
    <property type="match status" value="1"/>
</dbReference>
<evidence type="ECO:0000313" key="6">
    <source>
        <dbReference type="Proteomes" id="UP000694388"/>
    </source>
</evidence>
<feature type="compositionally biased region" description="Basic and acidic residues" evidence="3">
    <location>
        <begin position="375"/>
        <end position="398"/>
    </location>
</feature>
<feature type="domain" description="C3H1-type" evidence="4">
    <location>
        <begin position="7"/>
        <end position="33"/>
    </location>
</feature>
<proteinExistence type="predicted"/>
<feature type="region of interest" description="Disordered" evidence="3">
    <location>
        <begin position="296"/>
        <end position="343"/>
    </location>
</feature>
<evidence type="ECO:0000256" key="3">
    <source>
        <dbReference type="SAM" id="MobiDB-lite"/>
    </source>
</evidence>
<feature type="compositionally biased region" description="Basic and acidic residues" evidence="3">
    <location>
        <begin position="473"/>
        <end position="503"/>
    </location>
</feature>
<dbReference type="Proteomes" id="UP000694388">
    <property type="component" value="Unplaced"/>
</dbReference>
<keyword evidence="1" id="KW-0863">Zinc-finger</keyword>
<keyword evidence="2" id="KW-0175">Coiled coil</keyword>
<evidence type="ECO:0000313" key="5">
    <source>
        <dbReference type="Ensembl" id="ENSEBUP00000019534.1"/>
    </source>
</evidence>
<dbReference type="GO" id="GO:0008270">
    <property type="term" value="F:zinc ion binding"/>
    <property type="evidence" value="ECO:0007669"/>
    <property type="project" value="UniProtKB-KW"/>
</dbReference>
<accession>A0A8C4QS99</accession>
<feature type="compositionally biased region" description="Low complexity" evidence="3">
    <location>
        <begin position="546"/>
        <end position="557"/>
    </location>
</feature>
<feature type="compositionally biased region" description="Acidic residues" evidence="3">
    <location>
        <begin position="569"/>
        <end position="582"/>
    </location>
</feature>
<protein>
    <recommendedName>
        <fullName evidence="4">C3H1-type domain-containing protein</fullName>
    </recommendedName>
</protein>
<feature type="region of interest" description="Disordered" evidence="3">
    <location>
        <begin position="212"/>
        <end position="240"/>
    </location>
</feature>
<evidence type="ECO:0000256" key="1">
    <source>
        <dbReference type="PROSITE-ProRule" id="PRU00723"/>
    </source>
</evidence>
<keyword evidence="1" id="KW-0862">Zinc</keyword>
<evidence type="ECO:0000256" key="2">
    <source>
        <dbReference type="SAM" id="Coils"/>
    </source>
</evidence>
<dbReference type="Ensembl" id="ENSEBUT00000020111.1">
    <property type="protein sequence ID" value="ENSEBUP00000019534.1"/>
    <property type="gene ID" value="ENSEBUG00000012137.1"/>
</dbReference>
<feature type="compositionally biased region" description="Basic and acidic residues" evidence="3">
    <location>
        <begin position="297"/>
        <end position="306"/>
    </location>
</feature>
<dbReference type="GeneTree" id="ENSGT00940000158590"/>
<sequence>MLPTRGYFRTIDCPFFVRGNCERPHCHFRHAEELCVSPDEHGYGQCVSDPRSESFEAAAISRTSESLEEVKRAIAKMEREQEMLSQCIADAELASDNRKELAYSGAYKLDSDAVLSNLHNFSPSGTFHADIESRFSCSEYSPTAYTCSDILEYNPTPIKTTSKYTLDSPDENGPNHYIPTVVTSSQKYVIDRTKPTNDLEYDPLLNFTSKFSTRRSSKSEKKSTSLSLQKRLSNKNADKVAAEMPRVKRVKHEVVEKNVIVVSDDSEEHLSSRTKLPTMRNNESEERLVRKVKSKRREANFVKKPDIPQIRATAESEIGSGSTRENSNSNAAKNGGQKGSSRCFPLAVDKKGKDSKYCIIANDSSTNVCKVSTTKKGEKVNGKGKLEKKSSNKEKVPEFSENVQRSNAKVLCNRSETKEKRKNDKTVNIFIAPGKACDDKLSKHIQGKHKLSSLDDPAQHSGEKKARKSVGKKQRDEIKTKKCRSPKKEISANRSTNDKRDSTSSKVKRKGKRRNASESLSSNGKLRMTHQDLFGEDSGGEEESQSSDINSIFSSSDCAAMAKHAPPLSEDDDPGGESEQESDMDYLALLSEADLEEGDPMEECLRIFNESLEVKKEDKGRPKKEHSQCIEGGFAEGASTAVSKGLKKRIAHVARPDVPKVARLSVRPHRPTPQQVCQARLLEARQRAISGTLAQPVCTSAAQQSMRSLSTSSPPTPPMKKRMAHQPSPLLCTASVAAGSAVRKNALAGRYAVLTSPKTASAGQAYTNAAMLCKTTIAPQKRMAHVPSPMVCLLAD</sequence>
<keyword evidence="6" id="KW-1185">Reference proteome</keyword>
<name>A0A8C4QS99_EPTBU</name>
<evidence type="ECO:0000259" key="4">
    <source>
        <dbReference type="PROSITE" id="PS50103"/>
    </source>
</evidence>
<organism evidence="5 6">
    <name type="scientific">Eptatretus burgeri</name>
    <name type="common">Inshore hagfish</name>
    <dbReference type="NCBI Taxonomy" id="7764"/>
    <lineage>
        <taxon>Eukaryota</taxon>
        <taxon>Metazoa</taxon>
        <taxon>Chordata</taxon>
        <taxon>Craniata</taxon>
        <taxon>Vertebrata</taxon>
        <taxon>Cyclostomata</taxon>
        <taxon>Myxini</taxon>
        <taxon>Myxiniformes</taxon>
        <taxon>Myxinidae</taxon>
        <taxon>Eptatretinae</taxon>
        <taxon>Eptatretus</taxon>
    </lineage>
</organism>
<reference evidence="5" key="1">
    <citation type="submission" date="2025-08" db="UniProtKB">
        <authorList>
            <consortium name="Ensembl"/>
        </authorList>
    </citation>
    <scope>IDENTIFICATION</scope>
</reference>
<feature type="region of interest" description="Disordered" evidence="3">
    <location>
        <begin position="441"/>
        <end position="582"/>
    </location>
</feature>
<feature type="compositionally biased region" description="Acidic residues" evidence="3">
    <location>
        <begin position="534"/>
        <end position="545"/>
    </location>
</feature>
<reference evidence="5" key="2">
    <citation type="submission" date="2025-09" db="UniProtKB">
        <authorList>
            <consortium name="Ensembl"/>
        </authorList>
    </citation>
    <scope>IDENTIFICATION</scope>
</reference>
<dbReference type="OMA" id="HETMAIS"/>
<feature type="compositionally biased region" description="Polar residues" evidence="3">
    <location>
        <begin position="319"/>
        <end position="332"/>
    </location>
</feature>
<feature type="region of interest" description="Disordered" evidence="3">
    <location>
        <begin position="373"/>
        <end position="402"/>
    </location>
</feature>
<feature type="zinc finger region" description="C3H1-type" evidence="1">
    <location>
        <begin position="7"/>
        <end position="33"/>
    </location>
</feature>
<dbReference type="InterPro" id="IPR000571">
    <property type="entry name" value="Znf_CCCH"/>
</dbReference>
<feature type="coiled-coil region" evidence="2">
    <location>
        <begin position="60"/>
        <end position="87"/>
    </location>
</feature>